<evidence type="ECO:0000313" key="1">
    <source>
        <dbReference type="EMBL" id="KAG2536272.1"/>
    </source>
</evidence>
<protein>
    <submittedName>
        <fullName evidence="1">Uncharacterized protein</fullName>
    </submittedName>
</protein>
<keyword evidence="2" id="KW-1185">Reference proteome</keyword>
<dbReference type="Proteomes" id="UP000823388">
    <property type="component" value="Chromosome 9N"/>
</dbReference>
<dbReference type="SUPFAM" id="SSF143081">
    <property type="entry name" value="BB1717-like"/>
    <property type="match status" value="1"/>
</dbReference>
<dbReference type="InterPro" id="IPR036590">
    <property type="entry name" value="SRAP-like"/>
</dbReference>
<name>A0A8T0MJM5_PANVG</name>
<organism evidence="1 2">
    <name type="scientific">Panicum virgatum</name>
    <name type="common">Blackwell switchgrass</name>
    <dbReference type="NCBI Taxonomy" id="38727"/>
    <lineage>
        <taxon>Eukaryota</taxon>
        <taxon>Viridiplantae</taxon>
        <taxon>Streptophyta</taxon>
        <taxon>Embryophyta</taxon>
        <taxon>Tracheophyta</taxon>
        <taxon>Spermatophyta</taxon>
        <taxon>Magnoliopsida</taxon>
        <taxon>Liliopsida</taxon>
        <taxon>Poales</taxon>
        <taxon>Poaceae</taxon>
        <taxon>PACMAD clade</taxon>
        <taxon>Panicoideae</taxon>
        <taxon>Panicodae</taxon>
        <taxon>Paniceae</taxon>
        <taxon>Panicinae</taxon>
        <taxon>Panicum</taxon>
        <taxon>Panicum sect. Hiantes</taxon>
    </lineage>
</organism>
<dbReference type="EMBL" id="CM029054">
    <property type="protein sequence ID" value="KAG2536272.1"/>
    <property type="molecule type" value="Genomic_DNA"/>
</dbReference>
<gene>
    <name evidence="1" type="ORF">PVAP13_9NG176473</name>
</gene>
<proteinExistence type="predicted"/>
<evidence type="ECO:0000313" key="2">
    <source>
        <dbReference type="Proteomes" id="UP000823388"/>
    </source>
</evidence>
<dbReference type="Gene3D" id="3.90.1680.10">
    <property type="entry name" value="SOS response associated peptidase-like"/>
    <property type="match status" value="1"/>
</dbReference>
<comment type="caution">
    <text evidence="1">The sequence shown here is derived from an EMBL/GenBank/DDBJ whole genome shotgun (WGS) entry which is preliminary data.</text>
</comment>
<dbReference type="AlphaFoldDB" id="A0A8T0MJM5"/>
<sequence length="186" mass="20273">MRTLDLDRFRPSYNVSPGAYLPVGTVRAEPAGGGDGGRGDDKAEPVIQCMKWGLVPSRQDREARPFQDGHIGACIGSLRGKGWLKVQVAPALILIPSPCRVILHSKPCPCRFGRTMAQAGVGTDRARHVRLRGKGAAGARLVDWDLDAVLDAAVWWTCTVDEGEAARVVPVRRGLPVLRRHRRGRL</sequence>
<accession>A0A8T0MJM5</accession>
<reference evidence="1" key="1">
    <citation type="submission" date="2020-05" db="EMBL/GenBank/DDBJ databases">
        <title>WGS assembly of Panicum virgatum.</title>
        <authorList>
            <person name="Lovell J.T."/>
            <person name="Jenkins J."/>
            <person name="Shu S."/>
            <person name="Juenger T.E."/>
            <person name="Schmutz J."/>
        </authorList>
    </citation>
    <scope>NUCLEOTIDE SEQUENCE</scope>
    <source>
        <strain evidence="1">AP13</strain>
    </source>
</reference>